<evidence type="ECO:0000256" key="2">
    <source>
        <dbReference type="SAM" id="MobiDB-lite"/>
    </source>
</evidence>
<dbReference type="InterPro" id="IPR030798">
    <property type="entry name" value="Arfaptin_fam"/>
</dbReference>
<dbReference type="Proteomes" id="UP000594262">
    <property type="component" value="Unplaced"/>
</dbReference>
<evidence type="ECO:0000259" key="3">
    <source>
        <dbReference type="PROSITE" id="PS50870"/>
    </source>
</evidence>
<dbReference type="GO" id="GO:0006886">
    <property type="term" value="P:intracellular protein transport"/>
    <property type="evidence" value="ECO:0007669"/>
    <property type="project" value="TreeGrafter"/>
</dbReference>
<sequence length="393" mass="44601">MAAQGEGNIGGYIPPTFPQRNGYERETPILDSGPDHSMEDMIKEATDMQSGSSFNRSRLRMQTDEGVSPFQQPAAQPNSSYSSSSSYKATPNTLQSPFGNPQPQSSYSSSSHNMAPSGYGNQQQSQSGGYNAPQPQGTQLVKGADAGVKLEALKKWTMSTYKYTKQMVSEKMGRRTRTVDTELEKHIQGLKEMQLRYTNLLKLSKQFQSQFQNILVTQKLMGEAFNELAVKSPDLQEEFSQNAELQKVVSKNGDALISALTFFNENLWTLSTKTIEDTIQTIRDYENCRIEYDAYRTDLEAHEAVGQSMKTEQARKEFNEHKEKFESLRNNLQIKMKFLEENKVKVMRKQLLILHNALAAYFSGNKDELEKTMKEFHIRVMNKGEEASFLETH</sequence>
<feature type="region of interest" description="Disordered" evidence="2">
    <location>
        <begin position="1"/>
        <end position="139"/>
    </location>
</feature>
<evidence type="ECO:0000256" key="1">
    <source>
        <dbReference type="SAM" id="Coils"/>
    </source>
</evidence>
<feature type="compositionally biased region" description="Low complexity" evidence="2">
    <location>
        <begin position="105"/>
        <end position="131"/>
    </location>
</feature>
<dbReference type="GeneID" id="136806455"/>
<dbReference type="GO" id="GO:0034315">
    <property type="term" value="P:regulation of Arp2/3 complex-mediated actin nucleation"/>
    <property type="evidence" value="ECO:0007669"/>
    <property type="project" value="TreeGrafter"/>
</dbReference>
<dbReference type="FunFam" id="1.20.1270.60:FF:000085">
    <property type="entry name" value="Predicted protein"/>
    <property type="match status" value="1"/>
</dbReference>
<feature type="compositionally biased region" description="Polar residues" evidence="2">
    <location>
        <begin position="88"/>
        <end position="104"/>
    </location>
</feature>
<dbReference type="PANTHER" id="PTHR12141:SF5">
    <property type="entry name" value="ARFAPTIN"/>
    <property type="match status" value="1"/>
</dbReference>
<evidence type="ECO:0000313" key="5">
    <source>
        <dbReference type="Proteomes" id="UP000594262"/>
    </source>
</evidence>
<accession>A0A7M5WZC9</accession>
<dbReference type="InterPro" id="IPR027267">
    <property type="entry name" value="AH/BAR_dom_sf"/>
</dbReference>
<feature type="compositionally biased region" description="Polar residues" evidence="2">
    <location>
        <begin position="47"/>
        <end position="56"/>
    </location>
</feature>
<feature type="coiled-coil region" evidence="1">
    <location>
        <begin position="311"/>
        <end position="349"/>
    </location>
</feature>
<dbReference type="InterPro" id="IPR010504">
    <property type="entry name" value="AH_dom"/>
</dbReference>
<feature type="compositionally biased region" description="Basic and acidic residues" evidence="2">
    <location>
        <begin position="22"/>
        <end position="46"/>
    </location>
</feature>
<dbReference type="PANTHER" id="PTHR12141">
    <property type="entry name" value="ARFAPTIN-RELATED"/>
    <property type="match status" value="1"/>
</dbReference>
<dbReference type="SUPFAM" id="SSF103657">
    <property type="entry name" value="BAR/IMD domain-like"/>
    <property type="match status" value="1"/>
</dbReference>
<dbReference type="EnsemblMetazoa" id="CLYHEMT015359.1">
    <property type="protein sequence ID" value="CLYHEMP015359.1"/>
    <property type="gene ID" value="CLYHEMG015359"/>
</dbReference>
<proteinExistence type="predicted"/>
<dbReference type="CDD" id="cd07660">
    <property type="entry name" value="BAR_Arfaptin"/>
    <property type="match status" value="1"/>
</dbReference>
<dbReference type="RefSeq" id="XP_066919134.1">
    <property type="nucleotide sequence ID" value="XM_067063033.1"/>
</dbReference>
<protein>
    <recommendedName>
        <fullName evidence="3">AH domain-containing protein</fullName>
    </recommendedName>
</protein>
<feature type="domain" description="AH" evidence="3">
    <location>
        <begin position="178"/>
        <end position="374"/>
    </location>
</feature>
<dbReference type="GO" id="GO:0032588">
    <property type="term" value="C:trans-Golgi network membrane"/>
    <property type="evidence" value="ECO:0007669"/>
    <property type="project" value="TreeGrafter"/>
</dbReference>
<feature type="compositionally biased region" description="Polar residues" evidence="2">
    <location>
        <begin position="69"/>
        <end position="78"/>
    </location>
</feature>
<dbReference type="OrthoDB" id="9994780at2759"/>
<dbReference type="PROSITE" id="PS50870">
    <property type="entry name" value="AH"/>
    <property type="match status" value="1"/>
</dbReference>
<dbReference type="Pfam" id="PF06456">
    <property type="entry name" value="Arfaptin"/>
    <property type="match status" value="1"/>
</dbReference>
<keyword evidence="5" id="KW-1185">Reference proteome</keyword>
<keyword evidence="1" id="KW-0175">Coiled coil</keyword>
<dbReference type="GO" id="GO:0019904">
    <property type="term" value="F:protein domain specific binding"/>
    <property type="evidence" value="ECO:0007669"/>
    <property type="project" value="InterPro"/>
</dbReference>
<dbReference type="GO" id="GO:0005543">
    <property type="term" value="F:phospholipid binding"/>
    <property type="evidence" value="ECO:0007669"/>
    <property type="project" value="TreeGrafter"/>
</dbReference>
<dbReference type="Gene3D" id="1.20.1270.60">
    <property type="entry name" value="Arfaptin homology (AH) domain/BAR domain"/>
    <property type="match status" value="1"/>
</dbReference>
<reference evidence="4" key="1">
    <citation type="submission" date="2021-01" db="UniProtKB">
        <authorList>
            <consortium name="EnsemblMetazoa"/>
        </authorList>
    </citation>
    <scope>IDENTIFICATION</scope>
</reference>
<dbReference type="SMART" id="SM01015">
    <property type="entry name" value="Arfaptin"/>
    <property type="match status" value="1"/>
</dbReference>
<evidence type="ECO:0000313" key="4">
    <source>
        <dbReference type="EnsemblMetazoa" id="CLYHEMP015359.1"/>
    </source>
</evidence>
<organism evidence="4 5">
    <name type="scientific">Clytia hemisphaerica</name>
    <dbReference type="NCBI Taxonomy" id="252671"/>
    <lineage>
        <taxon>Eukaryota</taxon>
        <taxon>Metazoa</taxon>
        <taxon>Cnidaria</taxon>
        <taxon>Hydrozoa</taxon>
        <taxon>Hydroidolina</taxon>
        <taxon>Leptothecata</taxon>
        <taxon>Obeliida</taxon>
        <taxon>Clytiidae</taxon>
        <taxon>Clytia</taxon>
    </lineage>
</organism>
<dbReference type="AlphaFoldDB" id="A0A7M5WZC9"/>
<name>A0A7M5WZC9_9CNID</name>